<geneLocation type="mitochondrion" evidence="11"/>
<dbReference type="GO" id="GO:0006123">
    <property type="term" value="P:mitochondrial electron transport, cytochrome c to oxygen"/>
    <property type="evidence" value="ECO:0007669"/>
    <property type="project" value="TreeGrafter"/>
</dbReference>
<dbReference type="InterPro" id="IPR024791">
    <property type="entry name" value="Cyt_c/ubiquinol_Oxase_su3"/>
</dbReference>
<dbReference type="InterPro" id="IPR000298">
    <property type="entry name" value="Cyt_c_oxidase-like_su3"/>
</dbReference>
<keyword evidence="6 9" id="KW-1133">Transmembrane helix</keyword>
<keyword evidence="5" id="KW-1278">Translocase</keyword>
<evidence type="ECO:0000259" key="10">
    <source>
        <dbReference type="PROSITE" id="PS50253"/>
    </source>
</evidence>
<feature type="transmembrane region" description="Helical" evidence="9">
    <location>
        <begin position="131"/>
        <end position="152"/>
    </location>
</feature>
<feature type="transmembrane region" description="Helical" evidence="9">
    <location>
        <begin position="240"/>
        <end position="259"/>
    </location>
</feature>
<dbReference type="Gene3D" id="1.20.120.80">
    <property type="entry name" value="Cytochrome c oxidase, subunit III, four-helix bundle"/>
    <property type="match status" value="1"/>
</dbReference>
<comment type="function">
    <text evidence="8">Component of the cytochrome c oxidase, the last enzyme in the mitochondrial electron transport chain which drives oxidative phosphorylation. The respiratory chain contains 3 multisubunit complexes succinate dehydrogenase (complex II, CII), ubiquinol-cytochrome c oxidoreductase (cytochrome b-c1 complex, complex III, CIII) and cytochrome c oxidase (complex IV, CIV), that cooperate to transfer electrons derived from NADH and succinate to molecular oxygen, creating an electrochemical gradient over the inner membrane that drives transmembrane transport and the ATP synthase. Cytochrome c oxidase is the component of the respiratory chain that catalyzes the reduction of oxygen to water. Electrons originating from reduced cytochrome c in the intermembrane space (IMS) are transferred via the dinuclear copper A center (CU(A)) of subunit 2 and heme A of subunit 1 to the active site in subunit 1, a binuclear center (BNC) formed by heme A3 and copper B (CU(B)). The BNC reduces molecular oxygen to 2 water molecules using 4 electrons from cytochrome c in the IMS and 4 protons from the mitochondrial matrix.</text>
</comment>
<proteinExistence type="inferred from homology"/>
<evidence type="ECO:0000256" key="9">
    <source>
        <dbReference type="SAM" id="Phobius"/>
    </source>
</evidence>
<dbReference type="GO" id="GO:0004129">
    <property type="term" value="F:cytochrome-c oxidase activity"/>
    <property type="evidence" value="ECO:0007669"/>
    <property type="project" value="InterPro"/>
</dbReference>
<evidence type="ECO:0000256" key="5">
    <source>
        <dbReference type="ARBA" id="ARBA00022967"/>
    </source>
</evidence>
<keyword evidence="7 9" id="KW-0472">Membrane</keyword>
<evidence type="ECO:0000256" key="6">
    <source>
        <dbReference type="ARBA" id="ARBA00022989"/>
    </source>
</evidence>
<protein>
    <recommendedName>
        <fullName evidence="3 8">Cytochrome c oxidase subunit 3</fullName>
    </recommendedName>
</protein>
<organism evidence="11">
    <name type="scientific">Leipothrix sp. 1 XFX-2017</name>
    <dbReference type="NCBI Taxonomy" id="1955440"/>
    <lineage>
        <taxon>Eukaryota</taxon>
        <taxon>Metazoa</taxon>
        <taxon>Ecdysozoa</taxon>
        <taxon>Arthropoda</taxon>
        <taxon>Chelicerata</taxon>
        <taxon>Arachnida</taxon>
        <taxon>Acari</taxon>
        <taxon>Acariformes</taxon>
        <taxon>Trombidiformes</taxon>
        <taxon>Prostigmata</taxon>
        <taxon>Eupodina</taxon>
        <taxon>Eriophyoidea</taxon>
        <taxon>Eriophyidae</taxon>
        <taxon>Phyllocoptinae</taxon>
        <taxon>Phyllocoptini</taxon>
        <taxon>Leipothrix</taxon>
    </lineage>
</organism>
<keyword evidence="4 8" id="KW-0812">Transmembrane</keyword>
<dbReference type="InterPro" id="IPR035973">
    <property type="entry name" value="Cyt_c_oxidase_su3-like_sf"/>
</dbReference>
<comment type="similarity">
    <text evidence="2 8">Belongs to the cytochrome c oxidase subunit 3 family.</text>
</comment>
<dbReference type="Pfam" id="PF00510">
    <property type="entry name" value="COX3"/>
    <property type="match status" value="1"/>
</dbReference>
<evidence type="ECO:0000256" key="7">
    <source>
        <dbReference type="ARBA" id="ARBA00023136"/>
    </source>
</evidence>
<feature type="transmembrane region" description="Helical" evidence="9">
    <location>
        <begin position="16"/>
        <end position="34"/>
    </location>
</feature>
<keyword evidence="8 11" id="KW-0496">Mitochondrion</keyword>
<dbReference type="CDD" id="cd01665">
    <property type="entry name" value="Cyt_c_Oxidase_III"/>
    <property type="match status" value="1"/>
</dbReference>
<dbReference type="SUPFAM" id="SSF81452">
    <property type="entry name" value="Cytochrome c oxidase subunit III-like"/>
    <property type="match status" value="1"/>
</dbReference>
<reference evidence="11" key="1">
    <citation type="submission" date="2016-04" db="EMBL/GenBank/DDBJ databases">
        <authorList>
            <person name="Evans L.H."/>
            <person name="Alamgir A."/>
            <person name="Owens N."/>
            <person name="Weber N.D."/>
            <person name="Virtaneva K."/>
            <person name="Barbian K."/>
            <person name="Babar A."/>
            <person name="Rosenke K."/>
        </authorList>
    </citation>
    <scope>NUCLEOTIDE SEQUENCE</scope>
</reference>
<dbReference type="GO" id="GO:0016020">
    <property type="term" value="C:membrane"/>
    <property type="evidence" value="ECO:0007669"/>
    <property type="project" value="UniProtKB-SubCell"/>
</dbReference>
<feature type="transmembrane region" description="Helical" evidence="9">
    <location>
        <begin position="82"/>
        <end position="102"/>
    </location>
</feature>
<dbReference type="InterPro" id="IPR013833">
    <property type="entry name" value="Cyt_c_oxidase_su3_a-hlx"/>
</dbReference>
<feature type="transmembrane region" description="Helical" evidence="9">
    <location>
        <begin position="40"/>
        <end position="61"/>
    </location>
</feature>
<sequence length="261" mass="30365">MMTKSHNFFLDNPNPYPLLISSNSFVFFISLLIFMKYGDWGILMFSISSVSLIALFWWANFSGEFNLEGKDSFNMEKGVKNGMIFFISSEVFFFFTFFWSYFHYNLSPSMEISMEWPPVMVSMFDFSNVPFLNTLILLTSGLTVTISHFYLTCSQTRKAKIFLSVTVGLGLLFTYFQLVEYSSGLFTISDSSFGSIFFILTGFHGLHVLIGTLFLLAILWRFFKNCAGNLESLSFEICSWYWHFVDVVWIFLFYTLYYINA</sequence>
<comment type="subcellular location">
    <subcellularLocation>
        <location evidence="1">Membrane</location>
        <topology evidence="1">Multi-pass membrane protein</topology>
    </subcellularLocation>
</comment>
<dbReference type="Gene3D" id="1.10.287.70">
    <property type="match status" value="1"/>
</dbReference>
<evidence type="ECO:0000256" key="3">
    <source>
        <dbReference type="ARBA" id="ARBA00015944"/>
    </source>
</evidence>
<name>A0A1S5XVY5_9ACAR</name>
<evidence type="ECO:0000313" key="11">
    <source>
        <dbReference type="EMBL" id="AQQ72863.1"/>
    </source>
</evidence>
<dbReference type="AlphaFoldDB" id="A0A1S5XVY5"/>
<dbReference type="EMBL" id="KX027362">
    <property type="protein sequence ID" value="AQQ72863.1"/>
    <property type="molecule type" value="Genomic_DNA"/>
</dbReference>
<evidence type="ECO:0000256" key="2">
    <source>
        <dbReference type="ARBA" id="ARBA00010581"/>
    </source>
</evidence>
<dbReference type="PANTHER" id="PTHR11403">
    <property type="entry name" value="CYTOCHROME C OXIDASE SUBUNIT III"/>
    <property type="match status" value="1"/>
</dbReference>
<reference evidence="11" key="2">
    <citation type="journal article" date="2017" name="Mol. Phylogenet. Evol.">
        <title>The phylogenetic position of eriophyoid mites (superfamily Eriophyoidea) in Acariformes inferred from the sequences of mitochondrial genomes and nuclear small subunit (18S) rRNA gene.</title>
        <authorList>
            <person name="Xue X.F."/>
            <person name="Dong Y."/>
            <person name="Deng W."/>
            <person name="Hong X.Y."/>
            <person name="Shao R."/>
        </authorList>
    </citation>
    <scope>NUCLEOTIDE SEQUENCE</scope>
</reference>
<dbReference type="GO" id="GO:0005739">
    <property type="term" value="C:mitochondrion"/>
    <property type="evidence" value="ECO:0007669"/>
    <property type="project" value="TreeGrafter"/>
</dbReference>
<feature type="transmembrane region" description="Helical" evidence="9">
    <location>
        <begin position="196"/>
        <end position="220"/>
    </location>
</feature>
<dbReference type="InterPro" id="IPR033945">
    <property type="entry name" value="Cyt_c_oxase_su3_dom"/>
</dbReference>
<evidence type="ECO:0000256" key="8">
    <source>
        <dbReference type="RuleBase" id="RU003375"/>
    </source>
</evidence>
<accession>A0A1S5XVY5</accession>
<dbReference type="PROSITE" id="PS50253">
    <property type="entry name" value="COX3"/>
    <property type="match status" value="1"/>
</dbReference>
<evidence type="ECO:0000256" key="1">
    <source>
        <dbReference type="ARBA" id="ARBA00004141"/>
    </source>
</evidence>
<feature type="domain" description="Heme-copper oxidase subunit III family profile" evidence="10">
    <location>
        <begin position="4"/>
        <end position="261"/>
    </location>
</feature>
<dbReference type="PANTHER" id="PTHR11403:SF7">
    <property type="entry name" value="CYTOCHROME C OXIDASE SUBUNIT 3"/>
    <property type="match status" value="1"/>
</dbReference>
<feature type="transmembrane region" description="Helical" evidence="9">
    <location>
        <begin position="159"/>
        <end position="176"/>
    </location>
</feature>
<evidence type="ECO:0000256" key="4">
    <source>
        <dbReference type="ARBA" id="ARBA00022692"/>
    </source>
</evidence>
<gene>
    <name evidence="11" type="primary">cox3</name>
</gene>